<keyword evidence="2" id="KW-1185">Reference proteome</keyword>
<gene>
    <name evidence="1" type="ORF">WCN91_05290</name>
</gene>
<proteinExistence type="predicted"/>
<dbReference type="RefSeq" id="WP_342676987.1">
    <property type="nucleotide sequence ID" value="NZ_JBCGCU010000004.1"/>
</dbReference>
<dbReference type="EMBL" id="JBCGCU010000004">
    <property type="protein sequence ID" value="MEM0514843.1"/>
    <property type="molecule type" value="Genomic_DNA"/>
</dbReference>
<sequence>MSFAEQRHALLQARHHVQERDLHSAMVVLTLRLGTESIQEEIQGQGLLQLSLHGRHEIIKESAQFSVHLHPQGLYDPPSPQSKSKARRLVDYCQRIWA</sequence>
<dbReference type="Proteomes" id="UP001447008">
    <property type="component" value="Unassembled WGS sequence"/>
</dbReference>
<organism evidence="1 2">
    <name type="scientific">Pseudoalteromonas qingdaonensis</name>
    <dbReference type="NCBI Taxonomy" id="3131913"/>
    <lineage>
        <taxon>Bacteria</taxon>
        <taxon>Pseudomonadati</taxon>
        <taxon>Pseudomonadota</taxon>
        <taxon>Gammaproteobacteria</taxon>
        <taxon>Alteromonadales</taxon>
        <taxon>Pseudoalteromonadaceae</taxon>
        <taxon>Pseudoalteromonas</taxon>
    </lineage>
</organism>
<name>A0ABU9MV37_9GAMM</name>
<evidence type="ECO:0000313" key="1">
    <source>
        <dbReference type="EMBL" id="MEM0514843.1"/>
    </source>
</evidence>
<evidence type="ECO:0000313" key="2">
    <source>
        <dbReference type="Proteomes" id="UP001447008"/>
    </source>
</evidence>
<reference evidence="1 2" key="1">
    <citation type="submission" date="2024-03" db="EMBL/GenBank/DDBJ databases">
        <title>Pseudoalteromonas qingdaonensis sp. nov., isolated from the intestines of marine benthic organisms.</title>
        <authorList>
            <person name="Lin X."/>
            <person name="Fang S."/>
            <person name="Hu X."/>
        </authorList>
    </citation>
    <scope>NUCLEOTIDE SEQUENCE [LARGE SCALE GENOMIC DNA]</scope>
    <source>
        <strain evidence="1 2">YIC-827</strain>
    </source>
</reference>
<accession>A0ABU9MV37</accession>
<comment type="caution">
    <text evidence="1">The sequence shown here is derived from an EMBL/GenBank/DDBJ whole genome shotgun (WGS) entry which is preliminary data.</text>
</comment>
<protein>
    <submittedName>
        <fullName evidence="1">Uncharacterized protein</fullName>
    </submittedName>
</protein>